<reference evidence="6" key="1">
    <citation type="submission" date="2025-08" db="UniProtKB">
        <authorList>
            <consortium name="Ensembl"/>
        </authorList>
    </citation>
    <scope>IDENTIFICATION</scope>
</reference>
<reference evidence="6" key="2">
    <citation type="submission" date="2025-09" db="UniProtKB">
        <authorList>
            <consortium name="Ensembl"/>
        </authorList>
    </citation>
    <scope>IDENTIFICATION</scope>
</reference>
<dbReference type="GO" id="GO:0005576">
    <property type="term" value="C:extracellular region"/>
    <property type="evidence" value="ECO:0007669"/>
    <property type="project" value="InterPro"/>
</dbReference>
<dbReference type="Gene3D" id="4.10.75.10">
    <property type="entry name" value="Elafin-like"/>
    <property type="match status" value="1"/>
</dbReference>
<dbReference type="GO" id="GO:0042742">
    <property type="term" value="P:defense response to bacterium"/>
    <property type="evidence" value="ECO:0007669"/>
    <property type="project" value="UniProtKB-KW"/>
</dbReference>
<protein>
    <recommendedName>
        <fullName evidence="5">WAP domain-containing protein</fullName>
    </recommendedName>
</protein>
<keyword evidence="1" id="KW-0929">Antimicrobial</keyword>
<evidence type="ECO:0000256" key="3">
    <source>
        <dbReference type="ARBA" id="ARBA00023157"/>
    </source>
</evidence>
<keyword evidence="3" id="KW-1015">Disulfide bond</keyword>
<evidence type="ECO:0000259" key="5">
    <source>
        <dbReference type="PROSITE" id="PS51390"/>
    </source>
</evidence>
<evidence type="ECO:0000256" key="4">
    <source>
        <dbReference type="ARBA" id="ARBA00035122"/>
    </source>
</evidence>
<dbReference type="InterPro" id="IPR008197">
    <property type="entry name" value="WAP_dom"/>
</dbReference>
<evidence type="ECO:0000256" key="1">
    <source>
        <dbReference type="ARBA" id="ARBA00022529"/>
    </source>
</evidence>
<dbReference type="Proteomes" id="UP000694559">
    <property type="component" value="Unplaced"/>
</dbReference>
<evidence type="ECO:0000313" key="7">
    <source>
        <dbReference type="Proteomes" id="UP000694559"/>
    </source>
</evidence>
<dbReference type="GeneTree" id="ENSGT01010000227048"/>
<evidence type="ECO:0000313" key="6">
    <source>
        <dbReference type="Ensembl" id="ENSNNAP00000012860.1"/>
    </source>
</evidence>
<dbReference type="GO" id="GO:0030414">
    <property type="term" value="F:peptidase inhibitor activity"/>
    <property type="evidence" value="ECO:0007669"/>
    <property type="project" value="InterPro"/>
</dbReference>
<keyword evidence="7" id="KW-1185">Reference proteome</keyword>
<feature type="domain" description="WAP" evidence="5">
    <location>
        <begin position="28"/>
        <end position="76"/>
    </location>
</feature>
<dbReference type="PROSITE" id="PS51390">
    <property type="entry name" value="WAP"/>
    <property type="match status" value="1"/>
</dbReference>
<dbReference type="SMART" id="SM00217">
    <property type="entry name" value="WAP"/>
    <property type="match status" value="1"/>
</dbReference>
<dbReference type="AlphaFoldDB" id="A0A8C6XF25"/>
<dbReference type="InterPro" id="IPR036645">
    <property type="entry name" value="Elafin-like_sf"/>
</dbReference>
<evidence type="ECO:0000256" key="2">
    <source>
        <dbReference type="ARBA" id="ARBA00023022"/>
    </source>
</evidence>
<dbReference type="Ensembl" id="ENSNNAT00000013457.1">
    <property type="protein sequence ID" value="ENSNNAP00000012860.1"/>
    <property type="gene ID" value="ENSNNAG00000008665.1"/>
</dbReference>
<proteinExistence type="inferred from homology"/>
<name>A0A8C6XF25_NAJNA</name>
<dbReference type="SUPFAM" id="SSF57256">
    <property type="entry name" value="Elafin-like"/>
    <property type="match status" value="1"/>
</dbReference>
<organism evidence="6 7">
    <name type="scientific">Naja naja</name>
    <name type="common">Indian cobra</name>
    <dbReference type="NCBI Taxonomy" id="35670"/>
    <lineage>
        <taxon>Eukaryota</taxon>
        <taxon>Metazoa</taxon>
        <taxon>Chordata</taxon>
        <taxon>Craniata</taxon>
        <taxon>Vertebrata</taxon>
        <taxon>Euteleostomi</taxon>
        <taxon>Lepidosauria</taxon>
        <taxon>Squamata</taxon>
        <taxon>Bifurcata</taxon>
        <taxon>Unidentata</taxon>
        <taxon>Episquamata</taxon>
        <taxon>Toxicofera</taxon>
        <taxon>Serpentes</taxon>
        <taxon>Colubroidea</taxon>
        <taxon>Elapidae</taxon>
        <taxon>Elapinae</taxon>
        <taxon>Naja</taxon>
    </lineage>
</organism>
<sequence>PETASPLTLITCLAGLDFLSQEFLWSFFPSFPGDVCPTPPPDTITICVVSCGSDWQCSGRQKCCNYGCLWHCMEPT</sequence>
<comment type="similarity">
    <text evidence="4">Belongs to the venom waprin family.</text>
</comment>
<accession>A0A8C6XF25</accession>
<dbReference type="Pfam" id="PF00095">
    <property type="entry name" value="WAP"/>
    <property type="match status" value="1"/>
</dbReference>
<keyword evidence="2" id="KW-0044">Antibiotic</keyword>